<comment type="caution">
    <text evidence="1">The sequence shown here is derived from an EMBL/GenBank/DDBJ whole genome shotgun (WGS) entry which is preliminary data.</text>
</comment>
<proteinExistence type="predicted"/>
<protein>
    <submittedName>
        <fullName evidence="1">Uncharacterized protein</fullName>
    </submittedName>
</protein>
<organism evidence="1 2">
    <name type="scientific">Ferviditalea candida</name>
    <dbReference type="NCBI Taxonomy" id="3108399"/>
    <lineage>
        <taxon>Bacteria</taxon>
        <taxon>Bacillati</taxon>
        <taxon>Bacillota</taxon>
        <taxon>Bacilli</taxon>
        <taxon>Bacillales</taxon>
        <taxon>Paenibacillaceae</taxon>
        <taxon>Ferviditalea</taxon>
    </lineage>
</organism>
<dbReference type="RefSeq" id="WP_371752316.1">
    <property type="nucleotide sequence ID" value="NZ_JAYJLD010000001.1"/>
</dbReference>
<name>A0ABU5ZCH6_9BACL</name>
<evidence type="ECO:0000313" key="2">
    <source>
        <dbReference type="Proteomes" id="UP001310386"/>
    </source>
</evidence>
<evidence type="ECO:0000313" key="1">
    <source>
        <dbReference type="EMBL" id="MEB3100210.1"/>
    </source>
</evidence>
<reference evidence="1" key="1">
    <citation type="submission" date="2023-12" db="EMBL/GenBank/DDBJ databases">
        <title>Fervidustalea candida gen. nov., sp. nov., a novel member of the family Paenibacillaceae isolated from a geothermal area.</title>
        <authorList>
            <person name="Li W.-J."/>
            <person name="Jiao J.-Y."/>
            <person name="Chen Y."/>
        </authorList>
    </citation>
    <scope>NUCLEOTIDE SEQUENCE</scope>
    <source>
        <strain evidence="1">SYSU GA230002</strain>
    </source>
</reference>
<sequence length="352" mass="40504">MEKITMRPDLRTAGGEVSDMMLSGRFVGTVSLVYRENERMTGSIQLEKRNLSGKSKERLIRFAENYVNSLANALNVKESDVVLTYSDYERIFSFAKQEDAFRKWTNNEAVDTDILEHDVLDRPKIVDVDPDDIEIMDMRKGQRTVVYELVIVGESRNRVEYHIYDDDKAWVAEAFMNIYGKDVVGEVNWVFDPTEDEIEAVMDLIVSDFDENRIETFSIDMKIGDDLIESVDLARDDLIEEFLDEHEEDEISDDEDYTVVMTRDDGDTLTYDIYRQSLGGLPIGTATVDISSRKVTGFIDFHEPGSGDDREAIAALVLREVDKERDCDSMNLTMLYNNEPIDEIFFESEHLH</sequence>
<accession>A0ABU5ZCH6</accession>
<dbReference type="EMBL" id="JAYJLD010000001">
    <property type="protein sequence ID" value="MEB3100210.1"/>
    <property type="molecule type" value="Genomic_DNA"/>
</dbReference>
<gene>
    <name evidence="1" type="ORF">VF724_00875</name>
</gene>
<keyword evidence="2" id="KW-1185">Reference proteome</keyword>
<dbReference type="Proteomes" id="UP001310386">
    <property type="component" value="Unassembled WGS sequence"/>
</dbReference>